<accession>E5XU21</accession>
<keyword evidence="2" id="KW-1185">Reference proteome</keyword>
<sequence length="59" mass="6799">MAFVLHHTPSVFERALSDRCRHAARWLRAAVLMSEEERTLAQAMQTPLAVIKPANTRRR</sequence>
<evidence type="ECO:0000313" key="1">
    <source>
        <dbReference type="EMBL" id="EFV12190.1"/>
    </source>
</evidence>
<gene>
    <name evidence="1" type="ORF">HMPREF9336_02993</name>
</gene>
<dbReference type="HOGENOM" id="CLU_2958132_0_0_11"/>
<dbReference type="EMBL" id="ACZI02000001">
    <property type="protein sequence ID" value="EFV12190.1"/>
    <property type="molecule type" value="Genomic_DNA"/>
</dbReference>
<dbReference type="RefSeq" id="WP_007471654.1">
    <property type="nucleotide sequence ID" value="NZ_KI391953.1"/>
</dbReference>
<dbReference type="AlphaFoldDB" id="E5XU21"/>
<comment type="caution">
    <text evidence="1">The sequence shown here is derived from an EMBL/GenBank/DDBJ whole genome shotgun (WGS) entry which is preliminary data.</text>
</comment>
<reference evidence="1 2" key="1">
    <citation type="journal article" date="2011" name="Stand. Genomic Sci.">
        <title>High quality draft genome sequence of Segniliparus rugosus CDC 945(T)= (ATCC BAA-974(T)).</title>
        <authorList>
            <person name="Earl A.M."/>
            <person name="Desjardins C.A."/>
            <person name="Fitzgerald M.G."/>
            <person name="Arachchi H.M."/>
            <person name="Zeng Q."/>
            <person name="Mehta T."/>
            <person name="Griggs A."/>
            <person name="Birren B.W."/>
            <person name="Toney N.C."/>
            <person name="Carr J."/>
            <person name="Posey J."/>
            <person name="Butler W.R."/>
        </authorList>
    </citation>
    <scope>NUCLEOTIDE SEQUENCE [LARGE SCALE GENOMIC DNA]</scope>
    <source>
        <strain evidence="2">ATCC BAA-974 / DSM 45345 / CCUG 50838 / CIP 108380 / JCM 13579 / CDC 945</strain>
    </source>
</reference>
<dbReference type="STRING" id="679197.HMPREF9336_02993"/>
<protein>
    <submittedName>
        <fullName evidence="1">Uncharacterized protein</fullName>
    </submittedName>
</protein>
<dbReference type="Proteomes" id="UP000004816">
    <property type="component" value="Unassembled WGS sequence"/>
</dbReference>
<proteinExistence type="predicted"/>
<name>E5XU21_SEGRC</name>
<organism evidence="1 2">
    <name type="scientific">Segniliparus rugosus (strain ATCC BAA-974 / DSM 45345 / CCUG 50838 / CIP 108380 / JCM 13579 / CDC 945)</name>
    <dbReference type="NCBI Taxonomy" id="679197"/>
    <lineage>
        <taxon>Bacteria</taxon>
        <taxon>Bacillati</taxon>
        <taxon>Actinomycetota</taxon>
        <taxon>Actinomycetes</taxon>
        <taxon>Mycobacteriales</taxon>
        <taxon>Segniliparaceae</taxon>
        <taxon>Segniliparus</taxon>
    </lineage>
</organism>
<evidence type="ECO:0000313" key="2">
    <source>
        <dbReference type="Proteomes" id="UP000004816"/>
    </source>
</evidence>
<dbReference type="OrthoDB" id="9915147at2"/>